<dbReference type="Proteomes" id="UP000305939">
    <property type="component" value="Unassembled WGS sequence"/>
</dbReference>
<comment type="caution">
    <text evidence="1">The sequence shown here is derived from an EMBL/GenBank/DDBJ whole genome shotgun (WGS) entry which is preliminary data.</text>
</comment>
<reference evidence="1 2" key="1">
    <citation type="submission" date="2019-04" db="EMBL/GenBank/DDBJ databases">
        <title>Draft genome sequence of Robertkochia marina CC-AMO-30D.</title>
        <authorList>
            <person name="Hameed A."/>
            <person name="Lin S.-Y."/>
            <person name="Shahina M."/>
            <person name="Lai W.-A."/>
            <person name="Young C.-C."/>
        </authorList>
    </citation>
    <scope>NUCLEOTIDE SEQUENCE [LARGE SCALE GENOMIC DNA]</scope>
    <source>
        <strain evidence="1 2">CC-AMO-30D</strain>
    </source>
</reference>
<evidence type="ECO:0000313" key="2">
    <source>
        <dbReference type="Proteomes" id="UP000305939"/>
    </source>
</evidence>
<accession>A0A4S3M2J8</accession>
<name>A0A4S3M2J8_9FLAO</name>
<protein>
    <submittedName>
        <fullName evidence="1">DUF4252 domain-containing protein</fullName>
    </submittedName>
</protein>
<dbReference type="Pfam" id="PF14060">
    <property type="entry name" value="DUF4252"/>
    <property type="match status" value="1"/>
</dbReference>
<keyword evidence="2" id="KW-1185">Reference proteome</keyword>
<organism evidence="1 2">
    <name type="scientific">Robertkochia marina</name>
    <dbReference type="NCBI Taxonomy" id="1227945"/>
    <lineage>
        <taxon>Bacteria</taxon>
        <taxon>Pseudomonadati</taxon>
        <taxon>Bacteroidota</taxon>
        <taxon>Flavobacteriia</taxon>
        <taxon>Flavobacteriales</taxon>
        <taxon>Flavobacteriaceae</taxon>
        <taxon>Robertkochia</taxon>
    </lineage>
</organism>
<gene>
    <name evidence="1" type="ORF">E7Z59_08600</name>
</gene>
<dbReference type="InterPro" id="IPR025348">
    <property type="entry name" value="DUF4252"/>
</dbReference>
<dbReference type="AlphaFoldDB" id="A0A4S3M2J8"/>
<evidence type="ECO:0000313" key="1">
    <source>
        <dbReference type="EMBL" id="THD67705.1"/>
    </source>
</evidence>
<proteinExistence type="predicted"/>
<sequence>MWLTRNLKTKRSEKMKTLFPLRTPACRTGRSVPPYPRTLSFSLILTLLLTGCSPSINSFYNNHKTDPGVTAVQVPDFFLDILAGSSPEMNNLMRQVDDVRFMTLPSGSGPEARDVAMEINRITSTGYTDVYRRTEMDNSLSLFSIKEKGSRIKELIWFDQGENKNLLLYFKGDFDPELISKLSDNKNVEDLKDLLKEEY</sequence>
<dbReference type="OrthoDB" id="1175670at2"/>
<dbReference type="EMBL" id="SSMC01000002">
    <property type="protein sequence ID" value="THD67705.1"/>
    <property type="molecule type" value="Genomic_DNA"/>
</dbReference>